<organism evidence="2 3">
    <name type="scientific">Caballeronia udeis</name>
    <dbReference type="NCBI Taxonomy" id="1232866"/>
    <lineage>
        <taxon>Bacteria</taxon>
        <taxon>Pseudomonadati</taxon>
        <taxon>Pseudomonadota</taxon>
        <taxon>Betaproteobacteria</taxon>
        <taxon>Burkholderiales</taxon>
        <taxon>Burkholderiaceae</taxon>
        <taxon>Caballeronia</taxon>
    </lineage>
</organism>
<evidence type="ECO:0000313" key="3">
    <source>
        <dbReference type="Proteomes" id="UP001620514"/>
    </source>
</evidence>
<dbReference type="EMBL" id="JBIYDN010000051">
    <property type="protein sequence ID" value="MFK4448441.1"/>
    <property type="molecule type" value="Genomic_DNA"/>
</dbReference>
<reference evidence="2 3" key="1">
    <citation type="submission" date="2024-10" db="EMBL/GenBank/DDBJ databases">
        <authorList>
            <person name="Deangelis K."/>
            <person name="Huntemann M."/>
            <person name="Clum A."/>
            <person name="Wang J."/>
            <person name="Palaniappan K."/>
            <person name="Ritter S."/>
            <person name="Chen I.-M."/>
            <person name="Stamatis D."/>
            <person name="Reddy T."/>
            <person name="O'Malley R."/>
            <person name="Daum C."/>
            <person name="Ng V."/>
            <person name="Ivanova N."/>
            <person name="Kyrpides N."/>
            <person name="Woyke T."/>
        </authorList>
    </citation>
    <scope>NUCLEOTIDE SEQUENCE [LARGE SCALE GENOMIC DNA]</scope>
    <source>
        <strain evidence="2 3">GAS97</strain>
    </source>
</reference>
<accession>A0ABW8N0A8</accession>
<gene>
    <name evidence="2" type="ORF">ABH943_008485</name>
</gene>
<dbReference type="Pfam" id="PF04773">
    <property type="entry name" value="FecR"/>
    <property type="match status" value="1"/>
</dbReference>
<proteinExistence type="predicted"/>
<dbReference type="PANTHER" id="PTHR38731:SF1">
    <property type="entry name" value="FECR PROTEIN DOMAIN-CONTAINING PROTEIN"/>
    <property type="match status" value="1"/>
</dbReference>
<protein>
    <recommendedName>
        <fullName evidence="1">FecR protein domain-containing protein</fullName>
    </recommendedName>
</protein>
<comment type="caution">
    <text evidence="2">The sequence shown here is derived from an EMBL/GenBank/DDBJ whole genome shotgun (WGS) entry which is preliminary data.</text>
</comment>
<reference evidence="2 3" key="2">
    <citation type="submission" date="2024-11" db="EMBL/GenBank/DDBJ databases">
        <title>Using genomics to understand microbial adaptation to soil warming.</title>
        <authorList>
            <person name="Deangelis K.M. PhD."/>
        </authorList>
    </citation>
    <scope>NUCLEOTIDE SEQUENCE [LARGE SCALE GENOMIC DNA]</scope>
    <source>
        <strain evidence="2 3">GAS97</strain>
    </source>
</reference>
<feature type="domain" description="FecR protein" evidence="1">
    <location>
        <begin position="122"/>
        <end position="212"/>
    </location>
</feature>
<sequence>MRGSAQSRSGPGHTLFDTAETSPPAFHEQYFCRSFTSPLTLRVDMGEPGYPAEKQRLRNQVPPMRLQAITYALILACGCVAAADALAADAAGVVKTVKGTVQVERAGTSSGAAIGSEVYGSDRIVTGPESSVGITLRDDTQLSAGANSILELNKFAFNTTTHDGVLDATIKRGSLAVISGKLAKANPDAVRFSTPTTTLGVRGTAFIIEVGGNGESAR</sequence>
<keyword evidence="3" id="KW-1185">Reference proteome</keyword>
<evidence type="ECO:0000259" key="1">
    <source>
        <dbReference type="Pfam" id="PF04773"/>
    </source>
</evidence>
<name>A0ABW8N0A8_9BURK</name>
<dbReference type="InterPro" id="IPR006860">
    <property type="entry name" value="FecR"/>
</dbReference>
<dbReference type="Proteomes" id="UP001620514">
    <property type="component" value="Unassembled WGS sequence"/>
</dbReference>
<dbReference type="PANTHER" id="PTHR38731">
    <property type="entry name" value="LIPL45-RELATED LIPOPROTEIN-RELATED"/>
    <property type="match status" value="1"/>
</dbReference>
<evidence type="ECO:0000313" key="2">
    <source>
        <dbReference type="EMBL" id="MFK4448441.1"/>
    </source>
</evidence>